<keyword evidence="3 6" id="KW-0812">Transmembrane</keyword>
<feature type="transmembrane region" description="Helical" evidence="6">
    <location>
        <begin position="329"/>
        <end position="354"/>
    </location>
</feature>
<reference evidence="7 8" key="1">
    <citation type="submission" date="2023-03" db="EMBL/GenBank/DDBJ databases">
        <title>Isolation and description of six Streptomyces strains from soil environments, able to metabolize different microbial glucans.</title>
        <authorList>
            <person name="Widen T."/>
            <person name="Larsbrink J."/>
        </authorList>
    </citation>
    <scope>NUCLEOTIDE SEQUENCE [LARGE SCALE GENOMIC DNA]</scope>
    <source>
        <strain evidence="7 8">Mut1</strain>
    </source>
</reference>
<feature type="transmembrane region" description="Helical" evidence="6">
    <location>
        <begin position="244"/>
        <end position="268"/>
    </location>
</feature>
<dbReference type="Gene3D" id="1.20.1250.20">
    <property type="entry name" value="MFS general substrate transporter like domains"/>
    <property type="match status" value="1"/>
</dbReference>
<dbReference type="PANTHER" id="PTHR23513">
    <property type="entry name" value="INTEGRAL MEMBRANE EFFLUX PROTEIN-RELATED"/>
    <property type="match status" value="1"/>
</dbReference>
<feature type="transmembrane region" description="Helical" evidence="6">
    <location>
        <begin position="398"/>
        <end position="418"/>
    </location>
</feature>
<dbReference type="PANTHER" id="PTHR23513:SF6">
    <property type="entry name" value="MAJOR FACILITATOR SUPERFAMILY ASSOCIATED DOMAIN-CONTAINING PROTEIN"/>
    <property type="match status" value="1"/>
</dbReference>
<keyword evidence="5 6" id="KW-0472">Membrane</keyword>
<dbReference type="InterPro" id="IPR036259">
    <property type="entry name" value="MFS_trans_sf"/>
</dbReference>
<feature type="transmembrane region" description="Helical" evidence="6">
    <location>
        <begin position="280"/>
        <end position="299"/>
    </location>
</feature>
<feature type="transmembrane region" description="Helical" evidence="6">
    <location>
        <begin position="375"/>
        <end position="392"/>
    </location>
</feature>
<dbReference type="Proteomes" id="UP001239522">
    <property type="component" value="Chromosome"/>
</dbReference>
<feature type="transmembrane region" description="Helical" evidence="6">
    <location>
        <begin position="114"/>
        <end position="137"/>
    </location>
</feature>
<keyword evidence="8" id="KW-1185">Reference proteome</keyword>
<keyword evidence="4 6" id="KW-1133">Transmembrane helix</keyword>
<evidence type="ECO:0000256" key="6">
    <source>
        <dbReference type="SAM" id="Phobius"/>
    </source>
</evidence>
<dbReference type="EMBL" id="CP120997">
    <property type="protein sequence ID" value="WLQ33423.1"/>
    <property type="molecule type" value="Genomic_DNA"/>
</dbReference>
<evidence type="ECO:0000256" key="4">
    <source>
        <dbReference type="ARBA" id="ARBA00022989"/>
    </source>
</evidence>
<dbReference type="RefSeq" id="WP_306053093.1">
    <property type="nucleotide sequence ID" value="NZ_CP120997.1"/>
</dbReference>
<evidence type="ECO:0000313" key="8">
    <source>
        <dbReference type="Proteomes" id="UP001239522"/>
    </source>
</evidence>
<evidence type="ECO:0000256" key="2">
    <source>
        <dbReference type="ARBA" id="ARBA00022475"/>
    </source>
</evidence>
<dbReference type="CDD" id="cd06173">
    <property type="entry name" value="MFS_MefA_like"/>
    <property type="match status" value="1"/>
</dbReference>
<keyword evidence="2" id="KW-1003">Cell membrane</keyword>
<evidence type="ECO:0000256" key="3">
    <source>
        <dbReference type="ARBA" id="ARBA00022692"/>
    </source>
</evidence>
<feature type="transmembrane region" description="Helical" evidence="6">
    <location>
        <begin position="304"/>
        <end position="323"/>
    </location>
</feature>
<comment type="subcellular location">
    <subcellularLocation>
        <location evidence="1">Cell membrane</location>
        <topology evidence="1">Multi-pass membrane protein</topology>
    </subcellularLocation>
</comment>
<protein>
    <submittedName>
        <fullName evidence="7">MFS transporter</fullName>
    </submittedName>
</protein>
<dbReference type="SUPFAM" id="SSF103473">
    <property type="entry name" value="MFS general substrate transporter"/>
    <property type="match status" value="1"/>
</dbReference>
<evidence type="ECO:0000256" key="1">
    <source>
        <dbReference type="ARBA" id="ARBA00004651"/>
    </source>
</evidence>
<dbReference type="Pfam" id="PF07690">
    <property type="entry name" value="MFS_1"/>
    <property type="match status" value="1"/>
</dbReference>
<accession>A0ABY9HFW7</accession>
<dbReference type="InterPro" id="IPR011701">
    <property type="entry name" value="MFS"/>
</dbReference>
<feature type="transmembrane region" description="Helical" evidence="6">
    <location>
        <begin position="20"/>
        <end position="46"/>
    </location>
</feature>
<proteinExistence type="predicted"/>
<sequence length="425" mass="44140">MTVHAGTGAEGLRDRRTHAAFGLFYTSFVVSALGDAFRLLAVNVWIFNATSGSTGARLLVVLLANLPGMLLGGLSGVVADRYDKYDVLIASDLVRTGVGLGLAWCALDSRTVPALVLIAVGNGVGVFFNSSSFSLLPRLVSKERLPRANGFMETGQWVVQIVGPALAAITLATGSASLAFVLDSASFIVSAVILRCLRGVLRAPGPPPVDAGPAAGEEDERGGGHWADFTDGVRIIRRSKDIRALLLASYGIAFLTACTSYGLIFVVARTFALHASALGYLYSLNGAVAVIAAVLATALAKQAFLGRLMALSMLGLCVAQVVMGLAPNIYVLGVGVAVSALANAPYNVSVTSLYMSRIPAAYLGRVEGIDTMIDNFISVCGFTAASVIVLWWNPQAIFLISAAVALPSLLLAFTRLAGEGAAGAE</sequence>
<evidence type="ECO:0000313" key="7">
    <source>
        <dbReference type="EMBL" id="WLQ33423.1"/>
    </source>
</evidence>
<gene>
    <name evidence="7" type="ORF">P8A18_08135</name>
</gene>
<feature type="transmembrane region" description="Helical" evidence="6">
    <location>
        <begin position="58"/>
        <end position="79"/>
    </location>
</feature>
<name>A0ABY9HFW7_9ACTN</name>
<feature type="transmembrane region" description="Helical" evidence="6">
    <location>
        <begin position="157"/>
        <end position="182"/>
    </location>
</feature>
<organism evidence="7 8">
    <name type="scientific">Streptomyces castrisilvae</name>
    <dbReference type="NCBI Taxonomy" id="3033811"/>
    <lineage>
        <taxon>Bacteria</taxon>
        <taxon>Bacillati</taxon>
        <taxon>Actinomycetota</taxon>
        <taxon>Actinomycetes</taxon>
        <taxon>Kitasatosporales</taxon>
        <taxon>Streptomycetaceae</taxon>
        <taxon>Streptomyces</taxon>
    </lineage>
</organism>
<evidence type="ECO:0000256" key="5">
    <source>
        <dbReference type="ARBA" id="ARBA00023136"/>
    </source>
</evidence>